<sequence>MRFLLIFSIILTFSFFPLKVEGADHSDLESRLQHVQTIKSTQDNGKLTYSFTQVNTEIYNDRGTGSHSDVSIWYIRDFLPGWKSAGYFAQGSYNNPTGFVMGLKAEDVPGAAPILTDPIDFQFIWNDSGSGGQNDGSIWRPICKAGYVSLGSVATNHYSKPSLSSITCVRQDFTVEVNVGDLIWNDSGSGANSDVALYQIKSNLPYVLTSGSFYAQNNYSAPVGPVYGLRVQ</sequence>
<dbReference type="PANTHER" id="PTHR48219:SF2">
    <property type="entry name" value="VACUOLAR PROTEIN SORTING-ASSOCIATED PROTEIN 62"/>
    <property type="match status" value="1"/>
</dbReference>
<dbReference type="InterPro" id="IPR009291">
    <property type="entry name" value="Vps62"/>
</dbReference>
<dbReference type="RefSeq" id="WP_191142638.1">
    <property type="nucleotide sequence ID" value="NZ_JACXAH010000030.1"/>
</dbReference>
<dbReference type="EMBL" id="JACXAH010000030">
    <property type="protein sequence ID" value="MBD1373634.1"/>
    <property type="molecule type" value="Genomic_DNA"/>
</dbReference>
<gene>
    <name evidence="1" type="ORF">IC620_14905</name>
</gene>
<reference evidence="1" key="1">
    <citation type="submission" date="2020-09" db="EMBL/GenBank/DDBJ databases">
        <title>A novel bacterium of genus Hazenella, isolated from South China Sea.</title>
        <authorList>
            <person name="Huang H."/>
            <person name="Mo K."/>
            <person name="Hu Y."/>
        </authorList>
    </citation>
    <scope>NUCLEOTIDE SEQUENCE</scope>
    <source>
        <strain evidence="1">IB182357</strain>
    </source>
</reference>
<protein>
    <submittedName>
        <fullName evidence="1">Vps62-related protein</fullName>
    </submittedName>
</protein>
<dbReference type="Pfam" id="PF06101">
    <property type="entry name" value="Vps62"/>
    <property type="match status" value="1"/>
</dbReference>
<comment type="caution">
    <text evidence="1">The sequence shown here is derived from an EMBL/GenBank/DDBJ whole genome shotgun (WGS) entry which is preliminary data.</text>
</comment>
<evidence type="ECO:0000313" key="2">
    <source>
        <dbReference type="Proteomes" id="UP000661691"/>
    </source>
</evidence>
<accession>A0A926RVI2</accession>
<evidence type="ECO:0000313" key="1">
    <source>
        <dbReference type="EMBL" id="MBD1373634.1"/>
    </source>
</evidence>
<dbReference type="AlphaFoldDB" id="A0A926RVI2"/>
<dbReference type="Proteomes" id="UP000661691">
    <property type="component" value="Unassembled WGS sequence"/>
</dbReference>
<dbReference type="PANTHER" id="PTHR48219">
    <property type="entry name" value="VACUOLAR PROTEIN SORTING-ASSOCIATED PROTEIN 62-RELATED"/>
    <property type="match status" value="1"/>
</dbReference>
<proteinExistence type="predicted"/>
<name>A0A926RVI2_9BACL</name>
<organism evidence="1 2">
    <name type="scientific">Polycladospora coralii</name>
    <dbReference type="NCBI Taxonomy" id="2771432"/>
    <lineage>
        <taxon>Bacteria</taxon>
        <taxon>Bacillati</taxon>
        <taxon>Bacillota</taxon>
        <taxon>Bacilli</taxon>
        <taxon>Bacillales</taxon>
        <taxon>Thermoactinomycetaceae</taxon>
        <taxon>Polycladospora</taxon>
    </lineage>
</organism>
<keyword evidence="2" id="KW-1185">Reference proteome</keyword>